<evidence type="ECO:0000313" key="6">
    <source>
        <dbReference type="EMBL" id="UZE97508.1"/>
    </source>
</evidence>
<dbReference type="Gene3D" id="3.40.50.720">
    <property type="entry name" value="NAD(P)-binding Rossmann-like Domain"/>
    <property type="match status" value="1"/>
</dbReference>
<protein>
    <submittedName>
        <fullName evidence="6">Fatty acyl-CoA reductase</fullName>
    </submittedName>
</protein>
<dbReference type="InterPro" id="IPR026055">
    <property type="entry name" value="FAR"/>
</dbReference>
<keyword evidence="2" id="KW-0444">Lipid biosynthesis</keyword>
<dbReference type="Pfam" id="PF03015">
    <property type="entry name" value="Sterile"/>
    <property type="match status" value="1"/>
</dbReference>
<accession>A0ABY6N5W8</accession>
<evidence type="ECO:0000259" key="5">
    <source>
        <dbReference type="Pfam" id="PF07993"/>
    </source>
</evidence>
<evidence type="ECO:0000313" key="7">
    <source>
        <dbReference type="Proteomes" id="UP001163739"/>
    </source>
</evidence>
<sequence>MKNTKSSLVRKTLNGKNILITGCTGFLGKVLLEKIISSIPKIGSINILVRGSSSYKSGRERFEQEILTSSIFDSLRAKDLPAFEHFCATKLNVITGELTEKNFGLTETQFSTLANDIDLVVNSAASVNFREALDKALKINTICLNNIVELSKRGGDIPVVQVSTCYVHGLNTGDIYEETKAPFGKQIPRNEKGQYLVGDLIDLLKDKINNVRFPTKNPEALSKALVDLGINEANKYGWNDTYTFTKWMGEQLLIEKLEGQSLAIVRPSIIESTLKSPVPGWIEGIKVADAIIFAYARGKIAFFPADPKGVMDIIPADLVANSIILSMAKVIKSPKETNIYQCCSSGSNPANVNALKKTMIKEARANYKAYPKLFKGKKPSASFNFVSKSVFETAMKAIQLPLGMLNDVNAFLGRTDKTSLMLKNIDTALTLSTTFSFYGFPKYRFHNGKLLSLAEELGEAPDGEFAVDAKMIDWEEYFGKNHIAGLEKYAIKEKKATVKVDDKDVNTLKETVKQGKKAA</sequence>
<evidence type="ECO:0000259" key="4">
    <source>
        <dbReference type="Pfam" id="PF03015"/>
    </source>
</evidence>
<dbReference type="Pfam" id="PF07993">
    <property type="entry name" value="NAD_binding_4"/>
    <property type="match status" value="1"/>
</dbReference>
<dbReference type="CDD" id="cd05236">
    <property type="entry name" value="FAR-N_SDR_e"/>
    <property type="match status" value="1"/>
</dbReference>
<dbReference type="PANTHER" id="PTHR11011">
    <property type="entry name" value="MALE STERILITY PROTEIN 2-RELATED"/>
    <property type="match status" value="1"/>
</dbReference>
<reference evidence="6" key="1">
    <citation type="submission" date="2022-06" db="EMBL/GenBank/DDBJ databases">
        <title>Alkalimarinus sp. nov., isolated from gut of a Alitta virens.</title>
        <authorList>
            <person name="Yang A.I."/>
            <person name="Shin N.-R."/>
        </authorList>
    </citation>
    <scope>NUCLEOTIDE SEQUENCE</scope>
    <source>
        <strain evidence="6">A2M4</strain>
    </source>
</reference>
<keyword evidence="7" id="KW-1185">Reference proteome</keyword>
<feature type="domain" description="Thioester reductase (TE)" evidence="5">
    <location>
        <begin position="20"/>
        <end position="323"/>
    </location>
</feature>
<evidence type="ECO:0000256" key="3">
    <source>
        <dbReference type="ARBA" id="ARBA00023098"/>
    </source>
</evidence>
<comment type="similarity">
    <text evidence="1">Belongs to the fatty acyl-CoA reductase family.</text>
</comment>
<evidence type="ECO:0000256" key="1">
    <source>
        <dbReference type="ARBA" id="ARBA00005928"/>
    </source>
</evidence>
<feature type="domain" description="Fatty acyl-CoA reductase C-terminal" evidence="4">
    <location>
        <begin position="411"/>
        <end position="493"/>
    </location>
</feature>
<dbReference type="InterPro" id="IPR013120">
    <property type="entry name" value="FAR_NAD-bd"/>
</dbReference>
<dbReference type="SUPFAM" id="SSF51735">
    <property type="entry name" value="NAD(P)-binding Rossmann-fold domains"/>
    <property type="match status" value="1"/>
</dbReference>
<dbReference type="RefSeq" id="WP_265048981.1">
    <property type="nucleotide sequence ID" value="NZ_CP100390.1"/>
</dbReference>
<proteinExistence type="inferred from homology"/>
<gene>
    <name evidence="6" type="ORF">NKI27_07125</name>
</gene>
<name>A0ABY6N5W8_9ALTE</name>
<dbReference type="Proteomes" id="UP001163739">
    <property type="component" value="Chromosome"/>
</dbReference>
<organism evidence="6 7">
    <name type="scientific">Alkalimarinus alittae</name>
    <dbReference type="NCBI Taxonomy" id="2961619"/>
    <lineage>
        <taxon>Bacteria</taxon>
        <taxon>Pseudomonadati</taxon>
        <taxon>Pseudomonadota</taxon>
        <taxon>Gammaproteobacteria</taxon>
        <taxon>Alteromonadales</taxon>
        <taxon>Alteromonadaceae</taxon>
        <taxon>Alkalimarinus</taxon>
    </lineage>
</organism>
<dbReference type="InterPro" id="IPR036291">
    <property type="entry name" value="NAD(P)-bd_dom_sf"/>
</dbReference>
<dbReference type="EMBL" id="CP100390">
    <property type="protein sequence ID" value="UZE97508.1"/>
    <property type="molecule type" value="Genomic_DNA"/>
</dbReference>
<dbReference type="InterPro" id="IPR033640">
    <property type="entry name" value="FAR_C"/>
</dbReference>
<keyword evidence="3" id="KW-0443">Lipid metabolism</keyword>
<evidence type="ECO:0000256" key="2">
    <source>
        <dbReference type="ARBA" id="ARBA00022516"/>
    </source>
</evidence>
<dbReference type="PANTHER" id="PTHR11011:SF45">
    <property type="entry name" value="FATTY ACYL-COA REDUCTASE CG8306-RELATED"/>
    <property type="match status" value="1"/>
</dbReference>